<name>A0A0D2A078_9PEZI</name>
<reference evidence="1 2" key="1">
    <citation type="submission" date="2015-01" db="EMBL/GenBank/DDBJ databases">
        <title>The Genome Sequence of Ochroconis gallopava CBS43764.</title>
        <authorList>
            <consortium name="The Broad Institute Genomics Platform"/>
            <person name="Cuomo C."/>
            <person name="de Hoog S."/>
            <person name="Gorbushina A."/>
            <person name="Stielow B."/>
            <person name="Teixiera M."/>
            <person name="Abouelleil A."/>
            <person name="Chapman S.B."/>
            <person name="Priest M."/>
            <person name="Young S.K."/>
            <person name="Wortman J."/>
            <person name="Nusbaum C."/>
            <person name="Birren B."/>
        </authorList>
    </citation>
    <scope>NUCLEOTIDE SEQUENCE [LARGE SCALE GENOMIC DNA]</scope>
    <source>
        <strain evidence="1 2">CBS 43764</strain>
    </source>
</reference>
<dbReference type="EMBL" id="KN847572">
    <property type="protein sequence ID" value="KIV99724.1"/>
    <property type="molecule type" value="Genomic_DNA"/>
</dbReference>
<dbReference type="OrthoDB" id="425354at2759"/>
<evidence type="ECO:0000313" key="1">
    <source>
        <dbReference type="EMBL" id="KIV99724.1"/>
    </source>
</evidence>
<accession>A0A0D2A078</accession>
<dbReference type="PANTHER" id="PTHR38115:SF1">
    <property type="entry name" value="LIPOCALIN-LIKE DOMAIN-CONTAINING PROTEIN"/>
    <property type="match status" value="1"/>
</dbReference>
<dbReference type="InParanoid" id="A0A0D2A078"/>
<proteinExistence type="predicted"/>
<protein>
    <submittedName>
        <fullName evidence="1">Uncharacterized protein</fullName>
    </submittedName>
</protein>
<dbReference type="InterPro" id="IPR053037">
    <property type="entry name" value="Pericyclase_pydY-like"/>
</dbReference>
<organism evidence="1 2">
    <name type="scientific">Verruconis gallopava</name>
    <dbReference type="NCBI Taxonomy" id="253628"/>
    <lineage>
        <taxon>Eukaryota</taxon>
        <taxon>Fungi</taxon>
        <taxon>Dikarya</taxon>
        <taxon>Ascomycota</taxon>
        <taxon>Pezizomycotina</taxon>
        <taxon>Dothideomycetes</taxon>
        <taxon>Pleosporomycetidae</taxon>
        <taxon>Venturiales</taxon>
        <taxon>Sympoventuriaceae</taxon>
        <taxon>Verruconis</taxon>
    </lineage>
</organism>
<evidence type="ECO:0000313" key="2">
    <source>
        <dbReference type="Proteomes" id="UP000053259"/>
    </source>
</evidence>
<dbReference type="HOGENOM" id="CLU_088979_2_0_1"/>
<dbReference type="Proteomes" id="UP000053259">
    <property type="component" value="Unassembled WGS sequence"/>
</dbReference>
<dbReference type="GeneID" id="27316627"/>
<dbReference type="RefSeq" id="XP_016209594.1">
    <property type="nucleotide sequence ID" value="XM_016362581.1"/>
</dbReference>
<dbReference type="AlphaFoldDB" id="A0A0D2A078"/>
<dbReference type="VEuPathDB" id="FungiDB:PV09_08654"/>
<sequence length="187" mass="21036">MAAPMTVTLKNLQGRYNVNKTQSDPFDDTLQLQGIGWLARKAISVASISLAIKQYIGDDGLEHIDIDQFATGGIKTTELRIFDDVSREHKDMLFGLVQGRNRRIKLSSLSDEDPDEAYLKAGWSQDIVDDDEIIDGIVISEANGWEGRLVWGFAIVDGERKYVRRSVVKKGKQTKRNNMVYDYVGPL</sequence>
<dbReference type="PANTHER" id="PTHR38115">
    <property type="entry name" value="LIPOCALIN-LIKE DOMAIN-CONTAINING PROTEIN"/>
    <property type="match status" value="1"/>
</dbReference>
<keyword evidence="2" id="KW-1185">Reference proteome</keyword>
<gene>
    <name evidence="1" type="ORF">PV09_08654</name>
</gene>